<proteinExistence type="inferred from homology"/>
<dbReference type="InterPro" id="IPR000996">
    <property type="entry name" value="Clathrin_L-chain"/>
</dbReference>
<dbReference type="Pfam" id="PF01086">
    <property type="entry name" value="Clathrin_lg_ch"/>
    <property type="match status" value="1"/>
</dbReference>
<organism evidence="8 9">
    <name type="scientific">Phanerochaete sordida</name>
    <dbReference type="NCBI Taxonomy" id="48140"/>
    <lineage>
        <taxon>Eukaryota</taxon>
        <taxon>Fungi</taxon>
        <taxon>Dikarya</taxon>
        <taxon>Basidiomycota</taxon>
        <taxon>Agaricomycotina</taxon>
        <taxon>Agaricomycetes</taxon>
        <taxon>Polyporales</taxon>
        <taxon>Phanerochaetaceae</taxon>
        <taxon>Phanerochaete</taxon>
    </lineage>
</organism>
<sequence length="292" mass="32509">MYDPVTSPTPTYLTTTMSDDFLSRESELLGDEFSAPTTTGGSFATATGEEIDFDAAASAFPDISLDGDIPSVPVSTAPPVAAPNRSFSFDDFEPPRERTTEVKVTGDDEIEKFESEFPEIEVPSAPSFTSPPPQPTFGTTPTFAPRPQPSALSSTPLLSQQIEEEEPDVIREWREKQQEEIKARDERSKAKRDETIGKAERAIDQFYEEYSAKKERNIRENKEHEEEFLQKMQDGLSAGTTWERITELVELENSQSKTIARTGPNTTDLARFREVLLRLKREGEAAPGAAGY</sequence>
<evidence type="ECO:0000256" key="1">
    <source>
        <dbReference type="ARBA" id="ARBA00004180"/>
    </source>
</evidence>
<feature type="compositionally biased region" description="Basic and acidic residues" evidence="7">
    <location>
        <begin position="93"/>
        <end position="106"/>
    </location>
</feature>
<feature type="compositionally biased region" description="Low complexity" evidence="7">
    <location>
        <begin position="70"/>
        <end position="83"/>
    </location>
</feature>
<dbReference type="Proteomes" id="UP000703269">
    <property type="component" value="Unassembled WGS sequence"/>
</dbReference>
<dbReference type="AlphaFoldDB" id="A0A9P3GAL4"/>
<feature type="region of interest" description="Disordered" evidence="7">
    <location>
        <begin position="70"/>
        <end position="198"/>
    </location>
</feature>
<accession>A0A9P3GAL4</accession>
<evidence type="ECO:0000256" key="6">
    <source>
        <dbReference type="RuleBase" id="RU363137"/>
    </source>
</evidence>
<dbReference type="GO" id="GO:0030130">
    <property type="term" value="C:clathrin coat of trans-Golgi network vesicle"/>
    <property type="evidence" value="ECO:0007669"/>
    <property type="project" value="InterPro"/>
</dbReference>
<comment type="similarity">
    <text evidence="2 6">Belongs to the clathrin light chain family.</text>
</comment>
<dbReference type="EMBL" id="BPQB01000021">
    <property type="protein sequence ID" value="GJE91356.1"/>
    <property type="molecule type" value="Genomic_DNA"/>
</dbReference>
<dbReference type="GO" id="GO:0030132">
    <property type="term" value="C:clathrin coat of coated pit"/>
    <property type="evidence" value="ECO:0007669"/>
    <property type="project" value="InterPro"/>
</dbReference>
<feature type="compositionally biased region" description="Acidic residues" evidence="7">
    <location>
        <begin position="107"/>
        <end position="119"/>
    </location>
</feature>
<dbReference type="PANTHER" id="PTHR10639">
    <property type="entry name" value="CLATHRIN LIGHT CHAIN"/>
    <property type="match status" value="1"/>
</dbReference>
<keyword evidence="4 6" id="KW-0168">Coated pit</keyword>
<dbReference type="GO" id="GO:0072583">
    <property type="term" value="P:clathrin-dependent endocytosis"/>
    <property type="evidence" value="ECO:0007669"/>
    <property type="project" value="TreeGrafter"/>
</dbReference>
<protein>
    <recommendedName>
        <fullName evidence="6">Clathrin light chain</fullName>
    </recommendedName>
</protein>
<evidence type="ECO:0000256" key="5">
    <source>
        <dbReference type="ARBA" id="ARBA00023329"/>
    </source>
</evidence>
<keyword evidence="9" id="KW-1185">Reference proteome</keyword>
<dbReference type="GO" id="GO:0006886">
    <property type="term" value="P:intracellular protein transport"/>
    <property type="evidence" value="ECO:0007669"/>
    <property type="project" value="InterPro"/>
</dbReference>
<comment type="subcellular location">
    <subcellularLocation>
        <location evidence="1 6">Cytoplasmic vesicle membrane</location>
        <topology evidence="1 6">Peripheral membrane protein</topology>
        <orientation evidence="1 6">Cytoplasmic side</orientation>
    </subcellularLocation>
    <subcellularLocation>
        <location evidence="6">Membrane</location>
        <location evidence="6">Coated pit</location>
        <topology evidence="6">Peripheral membrane protein</topology>
        <orientation evidence="6">Cytoplasmic side</orientation>
    </subcellularLocation>
    <text evidence="6">Cytoplasmic face of coated pits and vesicles.</text>
</comment>
<dbReference type="GO" id="GO:0005198">
    <property type="term" value="F:structural molecule activity"/>
    <property type="evidence" value="ECO:0007669"/>
    <property type="project" value="InterPro"/>
</dbReference>
<reference evidence="8 9" key="1">
    <citation type="submission" date="2021-08" db="EMBL/GenBank/DDBJ databases">
        <title>Draft Genome Sequence of Phanerochaete sordida strain YK-624.</title>
        <authorList>
            <person name="Mori T."/>
            <person name="Dohra H."/>
            <person name="Suzuki T."/>
            <person name="Kawagishi H."/>
            <person name="Hirai H."/>
        </authorList>
    </citation>
    <scope>NUCLEOTIDE SEQUENCE [LARGE SCALE GENOMIC DNA]</scope>
    <source>
        <strain evidence="8 9">YK-624</strain>
    </source>
</reference>
<dbReference type="GO" id="GO:0032050">
    <property type="term" value="F:clathrin heavy chain binding"/>
    <property type="evidence" value="ECO:0007669"/>
    <property type="project" value="TreeGrafter"/>
</dbReference>
<dbReference type="OrthoDB" id="5512at2759"/>
<evidence type="ECO:0000313" key="9">
    <source>
        <dbReference type="Proteomes" id="UP000703269"/>
    </source>
</evidence>
<comment type="function">
    <text evidence="6">Clathrin is the major protein of the polyhedral coat of coated pits and vesicles.</text>
</comment>
<feature type="compositionally biased region" description="Polar residues" evidence="7">
    <location>
        <begin position="150"/>
        <end position="161"/>
    </location>
</feature>
<feature type="compositionally biased region" description="Basic and acidic residues" evidence="7">
    <location>
        <begin position="168"/>
        <end position="198"/>
    </location>
</feature>
<gene>
    <name evidence="8" type="ORF">PsYK624_075050</name>
</gene>
<keyword evidence="3 6" id="KW-0472">Membrane</keyword>
<keyword evidence="5 6" id="KW-0968">Cytoplasmic vesicle</keyword>
<evidence type="ECO:0000256" key="2">
    <source>
        <dbReference type="ARBA" id="ARBA00005263"/>
    </source>
</evidence>
<evidence type="ECO:0000256" key="3">
    <source>
        <dbReference type="ARBA" id="ARBA00023136"/>
    </source>
</evidence>
<evidence type="ECO:0000256" key="7">
    <source>
        <dbReference type="SAM" id="MobiDB-lite"/>
    </source>
</evidence>
<feature type="compositionally biased region" description="Low complexity" evidence="7">
    <location>
        <begin position="136"/>
        <end position="145"/>
    </location>
</feature>
<dbReference type="PANTHER" id="PTHR10639:SF7">
    <property type="entry name" value="CLATHRIN LIGHT CHAIN"/>
    <property type="match status" value="1"/>
</dbReference>
<name>A0A9P3GAL4_9APHY</name>
<evidence type="ECO:0000313" key="8">
    <source>
        <dbReference type="EMBL" id="GJE91356.1"/>
    </source>
</evidence>
<evidence type="ECO:0000256" key="4">
    <source>
        <dbReference type="ARBA" id="ARBA00023176"/>
    </source>
</evidence>
<comment type="caution">
    <text evidence="8">The sequence shown here is derived from an EMBL/GenBank/DDBJ whole genome shotgun (WGS) entry which is preliminary data.</text>
</comment>